<organism evidence="12 13">
    <name type="scientific">Hasllibacter halocynthiae</name>
    <dbReference type="NCBI Taxonomy" id="595589"/>
    <lineage>
        <taxon>Bacteria</taxon>
        <taxon>Pseudomonadati</taxon>
        <taxon>Pseudomonadota</taxon>
        <taxon>Alphaproteobacteria</taxon>
        <taxon>Rhodobacterales</taxon>
        <taxon>Roseobacteraceae</taxon>
        <taxon>Hasllibacter</taxon>
    </lineage>
</organism>
<evidence type="ECO:0000313" key="12">
    <source>
        <dbReference type="EMBL" id="PRY92636.1"/>
    </source>
</evidence>
<comment type="subcellular location">
    <subcellularLocation>
        <location evidence="1">Membrane</location>
        <topology evidence="1">Multi-pass membrane protein</topology>
    </subcellularLocation>
</comment>
<proteinExistence type="inferred from homology"/>
<comment type="similarity">
    <text evidence="2">Belongs to the VKOR family.</text>
</comment>
<gene>
    <name evidence="12" type="ORF">BCF33_1487</name>
</gene>
<sequence>MQPARLSRELRLGTSPDLTRRRWVVGLNLACAAIGGVVGAYQIGMLRHLPDPPVGPFDSDRVDASNYGYKRLDVPDGFLMTLTYAGSAALAAMGGEDRAEEQPHLPIATSAKAVYDLATAAKLAQEEWSENRALCAWCQAATALTAVAAALTLPETARAARSLARQAGG</sequence>
<keyword evidence="13" id="KW-1185">Reference proteome</keyword>
<dbReference type="InterPro" id="IPR012932">
    <property type="entry name" value="VKOR"/>
</dbReference>
<dbReference type="OrthoDB" id="853192at2"/>
<keyword evidence="9" id="KW-0676">Redox-active center</keyword>
<evidence type="ECO:0000313" key="13">
    <source>
        <dbReference type="Proteomes" id="UP000238801"/>
    </source>
</evidence>
<dbReference type="GO" id="GO:0016020">
    <property type="term" value="C:membrane"/>
    <property type="evidence" value="ECO:0007669"/>
    <property type="project" value="UniProtKB-SubCell"/>
</dbReference>
<evidence type="ECO:0000259" key="11">
    <source>
        <dbReference type="Pfam" id="PF07884"/>
    </source>
</evidence>
<evidence type="ECO:0000256" key="9">
    <source>
        <dbReference type="ARBA" id="ARBA00023284"/>
    </source>
</evidence>
<dbReference type="GO" id="GO:0016491">
    <property type="term" value="F:oxidoreductase activity"/>
    <property type="evidence" value="ECO:0007669"/>
    <property type="project" value="UniProtKB-KW"/>
</dbReference>
<feature type="domain" description="Vitamin K epoxide reductase" evidence="11">
    <location>
        <begin position="23"/>
        <end position="152"/>
    </location>
</feature>
<keyword evidence="7 10" id="KW-0472">Membrane</keyword>
<evidence type="ECO:0000256" key="6">
    <source>
        <dbReference type="ARBA" id="ARBA00023002"/>
    </source>
</evidence>
<accession>A0A2T0X111</accession>
<dbReference type="AlphaFoldDB" id="A0A2T0X111"/>
<dbReference type="EMBL" id="PVTT01000002">
    <property type="protein sequence ID" value="PRY92636.1"/>
    <property type="molecule type" value="Genomic_DNA"/>
</dbReference>
<evidence type="ECO:0000256" key="5">
    <source>
        <dbReference type="ARBA" id="ARBA00022989"/>
    </source>
</evidence>
<keyword evidence="6" id="KW-0560">Oxidoreductase</keyword>
<evidence type="ECO:0000256" key="10">
    <source>
        <dbReference type="SAM" id="Phobius"/>
    </source>
</evidence>
<keyword evidence="4" id="KW-0874">Quinone</keyword>
<evidence type="ECO:0000256" key="7">
    <source>
        <dbReference type="ARBA" id="ARBA00023136"/>
    </source>
</evidence>
<protein>
    <submittedName>
        <fullName evidence="12">Vitamin K epoxide reductase family protein</fullName>
    </submittedName>
</protein>
<keyword evidence="5 10" id="KW-1133">Transmembrane helix</keyword>
<dbReference type="Gene3D" id="1.20.1440.130">
    <property type="entry name" value="VKOR domain"/>
    <property type="match status" value="1"/>
</dbReference>
<keyword evidence="8" id="KW-1015">Disulfide bond</keyword>
<feature type="transmembrane region" description="Helical" evidence="10">
    <location>
        <begin position="21"/>
        <end position="43"/>
    </location>
</feature>
<reference evidence="12 13" key="1">
    <citation type="submission" date="2018-03" db="EMBL/GenBank/DDBJ databases">
        <title>Genomic Encyclopedia of Archaeal and Bacterial Type Strains, Phase II (KMG-II): from individual species to whole genera.</title>
        <authorList>
            <person name="Goeker M."/>
        </authorList>
    </citation>
    <scope>NUCLEOTIDE SEQUENCE [LARGE SCALE GENOMIC DNA]</scope>
    <source>
        <strain evidence="12 13">DSM 29318</strain>
    </source>
</reference>
<evidence type="ECO:0000256" key="8">
    <source>
        <dbReference type="ARBA" id="ARBA00023157"/>
    </source>
</evidence>
<dbReference type="RefSeq" id="WP_106160317.1">
    <property type="nucleotide sequence ID" value="NZ_PVTT01000002.1"/>
</dbReference>
<evidence type="ECO:0000256" key="4">
    <source>
        <dbReference type="ARBA" id="ARBA00022719"/>
    </source>
</evidence>
<dbReference type="InterPro" id="IPR038354">
    <property type="entry name" value="VKOR_sf"/>
</dbReference>
<dbReference type="Pfam" id="PF07884">
    <property type="entry name" value="VKOR"/>
    <property type="match status" value="1"/>
</dbReference>
<comment type="caution">
    <text evidence="12">The sequence shown here is derived from an EMBL/GenBank/DDBJ whole genome shotgun (WGS) entry which is preliminary data.</text>
</comment>
<evidence type="ECO:0000256" key="2">
    <source>
        <dbReference type="ARBA" id="ARBA00006214"/>
    </source>
</evidence>
<name>A0A2T0X111_9RHOB</name>
<keyword evidence="3 10" id="KW-0812">Transmembrane</keyword>
<evidence type="ECO:0000256" key="3">
    <source>
        <dbReference type="ARBA" id="ARBA00022692"/>
    </source>
</evidence>
<dbReference type="Proteomes" id="UP000238801">
    <property type="component" value="Unassembled WGS sequence"/>
</dbReference>
<dbReference type="GO" id="GO:0048038">
    <property type="term" value="F:quinone binding"/>
    <property type="evidence" value="ECO:0007669"/>
    <property type="project" value="UniProtKB-KW"/>
</dbReference>
<evidence type="ECO:0000256" key="1">
    <source>
        <dbReference type="ARBA" id="ARBA00004141"/>
    </source>
</evidence>